<feature type="region of interest" description="Disordered" evidence="1">
    <location>
        <begin position="300"/>
        <end position="325"/>
    </location>
</feature>
<dbReference type="EMBL" id="RWJN01000070">
    <property type="protein sequence ID" value="TCD68305.1"/>
    <property type="molecule type" value="Genomic_DNA"/>
</dbReference>
<dbReference type="PANTHER" id="PTHR13265">
    <property type="entry name" value="THO COMPLEX SUBUNIT 1"/>
    <property type="match status" value="1"/>
</dbReference>
<evidence type="ECO:0000256" key="1">
    <source>
        <dbReference type="SAM" id="MobiDB-lite"/>
    </source>
</evidence>
<feature type="compositionally biased region" description="Pro residues" evidence="1">
    <location>
        <begin position="608"/>
        <end position="619"/>
    </location>
</feature>
<sequence>MSSSSPSSLQVFSSRLQELVQLFPARPISRESFDTLVTDTLAKAEQQSSPENRKATWEFVLKDDIFSLAVQGRALKDPQTTYYDDLRDRLDLILTFTEHDACDAPFPFNVLYDLMETQTISSCSHIFSWIESRADRLTAGMQPQKGKALVLLRTLNDLLRRLSKIGGTTMFCGRILTFLSSVYPLGERSGVNLRGEYGPVWDGPGPKREEEKDGGGKDEEPDTAEGDKMQVDEEKAEGESSAAEQLKTQKQDNSDDFYHTFWSCQLPFSRPAVFAEPKTMTEFKEAVSKVLPVIKEATARERAMTGSKSSGSGHGSLKRKREPETVPEWQGSEYFFAKYLTSPDLLELEIADTHFRRQFLFQLLVLLHHLLGYAKQAKAEWTQPRNRSLQMDFTLEPTDVQWVTDTITRANEELRQTSPNGRAFAETVNVILEREKNWVKWKNELCAPFDKEPFGVEVVEEGPDGSMVTRKIGLEEATREARRKMSEDPPQWEHKYGTAPLTEIWELGYRQLSDLESFFDPGTVKDYVKKVQLEDMHIARRKRTLAAKAEHLAAMRAKTAAAAAAAAATSELKEIPAPVAKPALTPSTSQENVTASTPPPLPRTTMPPNTPPLHHPLPAKPITTSIMSPAPQENTPSIPTPAPATPAPAPAPVLVTTPAPPAAPVTLAPPPEPVLPPDEIIMRHEENKQRISWLALRIARDQYISLFGGIGTGDIIQLSHAIEKAAQDAEKAAREEEEKAAQEKIAAANPPSSESEGAENAVIAVAEEKEEEEKLPAESQETLSVNGSVVPAESVSGVAMAVEETATTAVDVPEQDAEGDVKMDA</sequence>
<dbReference type="PANTHER" id="PTHR13265:SF0">
    <property type="entry name" value="HPR1"/>
    <property type="match status" value="1"/>
</dbReference>
<feature type="compositionally biased region" description="Polar residues" evidence="1">
    <location>
        <begin position="585"/>
        <end position="596"/>
    </location>
</feature>
<keyword evidence="3" id="KW-1185">Reference proteome</keyword>
<evidence type="ECO:0008006" key="4">
    <source>
        <dbReference type="Google" id="ProtNLM"/>
    </source>
</evidence>
<feature type="region of interest" description="Disordered" evidence="1">
    <location>
        <begin position="806"/>
        <end position="825"/>
    </location>
</feature>
<feature type="region of interest" description="Disordered" evidence="1">
    <location>
        <begin position="728"/>
        <end position="788"/>
    </location>
</feature>
<dbReference type="OrthoDB" id="9402762at2759"/>
<feature type="compositionally biased region" description="Pro residues" evidence="1">
    <location>
        <begin position="638"/>
        <end position="651"/>
    </location>
</feature>
<feature type="region of interest" description="Disordered" evidence="1">
    <location>
        <begin position="194"/>
        <end position="250"/>
    </location>
</feature>
<feature type="compositionally biased region" description="Polar residues" evidence="1">
    <location>
        <begin position="622"/>
        <end position="637"/>
    </location>
</feature>
<feature type="compositionally biased region" description="Basic and acidic residues" evidence="1">
    <location>
        <begin position="205"/>
        <end position="218"/>
    </location>
</feature>
<name>A0A4R0RQ49_9APHY</name>
<dbReference type="Proteomes" id="UP000292702">
    <property type="component" value="Unassembled WGS sequence"/>
</dbReference>
<reference evidence="2 3" key="1">
    <citation type="submission" date="2018-11" db="EMBL/GenBank/DDBJ databases">
        <title>Genome assembly of Steccherinum ochraceum LE-BIN_3174, the white-rot fungus of the Steccherinaceae family (The Residual Polyporoid clade, Polyporales, Basidiomycota).</title>
        <authorList>
            <person name="Fedorova T.V."/>
            <person name="Glazunova O.A."/>
            <person name="Landesman E.O."/>
            <person name="Moiseenko K.V."/>
            <person name="Psurtseva N.V."/>
            <person name="Savinova O.S."/>
            <person name="Shakhova N.V."/>
            <person name="Tyazhelova T.V."/>
            <person name="Vasina D.V."/>
        </authorList>
    </citation>
    <scope>NUCLEOTIDE SEQUENCE [LARGE SCALE GENOMIC DNA]</scope>
    <source>
        <strain evidence="2 3">LE-BIN_3174</strain>
    </source>
</reference>
<evidence type="ECO:0000313" key="3">
    <source>
        <dbReference type="Proteomes" id="UP000292702"/>
    </source>
</evidence>
<feature type="region of interest" description="Disordered" evidence="1">
    <location>
        <begin position="581"/>
        <end position="671"/>
    </location>
</feature>
<protein>
    <recommendedName>
        <fullName evidence="4">THO complex subunit 1</fullName>
    </recommendedName>
</protein>
<dbReference type="GO" id="GO:0006406">
    <property type="term" value="P:mRNA export from nucleus"/>
    <property type="evidence" value="ECO:0007669"/>
    <property type="project" value="TreeGrafter"/>
</dbReference>
<evidence type="ECO:0000313" key="2">
    <source>
        <dbReference type="EMBL" id="TCD68305.1"/>
    </source>
</evidence>
<feature type="compositionally biased region" description="Pro residues" evidence="1">
    <location>
        <begin position="658"/>
        <end position="671"/>
    </location>
</feature>
<dbReference type="STRING" id="92696.A0A4R0RQ49"/>
<accession>A0A4R0RQ49</accession>
<feature type="compositionally biased region" description="Basic and acidic residues" evidence="1">
    <location>
        <begin position="728"/>
        <end position="742"/>
    </location>
</feature>
<dbReference type="InterPro" id="IPR021861">
    <property type="entry name" value="THO_THOC1"/>
</dbReference>
<dbReference type="AlphaFoldDB" id="A0A4R0RQ49"/>
<comment type="caution">
    <text evidence="2">The sequence shown here is derived from an EMBL/GenBank/DDBJ whole genome shotgun (WGS) entry which is preliminary data.</text>
</comment>
<dbReference type="GO" id="GO:0000445">
    <property type="term" value="C:THO complex part of transcription export complex"/>
    <property type="evidence" value="ECO:0007669"/>
    <property type="project" value="TreeGrafter"/>
</dbReference>
<gene>
    <name evidence="2" type="ORF">EIP91_011164</name>
</gene>
<proteinExistence type="predicted"/>
<dbReference type="Pfam" id="PF11957">
    <property type="entry name" value="efThoc1"/>
    <property type="match status" value="1"/>
</dbReference>
<organism evidence="2 3">
    <name type="scientific">Steccherinum ochraceum</name>
    <dbReference type="NCBI Taxonomy" id="92696"/>
    <lineage>
        <taxon>Eukaryota</taxon>
        <taxon>Fungi</taxon>
        <taxon>Dikarya</taxon>
        <taxon>Basidiomycota</taxon>
        <taxon>Agaricomycotina</taxon>
        <taxon>Agaricomycetes</taxon>
        <taxon>Polyporales</taxon>
        <taxon>Steccherinaceae</taxon>
        <taxon>Steccherinum</taxon>
    </lineage>
</organism>